<keyword evidence="2" id="KW-1133">Transmembrane helix</keyword>
<proteinExistence type="predicted"/>
<protein>
    <submittedName>
        <fullName evidence="3">Competence protein</fullName>
    </submittedName>
</protein>
<keyword evidence="2" id="KW-0472">Membrane</keyword>
<dbReference type="Pfam" id="PF04350">
    <property type="entry name" value="PilO"/>
    <property type="match status" value="1"/>
</dbReference>
<evidence type="ECO:0000256" key="1">
    <source>
        <dbReference type="SAM" id="MobiDB-lite"/>
    </source>
</evidence>
<dbReference type="AlphaFoldDB" id="A0A7V4EFB2"/>
<dbReference type="InterPro" id="IPR014717">
    <property type="entry name" value="Transl_elong_EF1B/ribsomal_bS6"/>
</dbReference>
<evidence type="ECO:0000313" key="3">
    <source>
        <dbReference type="EMBL" id="HGN84756.1"/>
    </source>
</evidence>
<name>A0A7V4EFB2_9DEIN</name>
<accession>A0A7V4EFB2</accession>
<feature type="transmembrane region" description="Helical" evidence="2">
    <location>
        <begin position="12"/>
        <end position="31"/>
    </location>
</feature>
<dbReference type="EMBL" id="DTAB01000061">
    <property type="protein sequence ID" value="HGN84756.1"/>
    <property type="molecule type" value="Genomic_DNA"/>
</dbReference>
<dbReference type="GO" id="GO:0043683">
    <property type="term" value="P:type IV pilus assembly"/>
    <property type="evidence" value="ECO:0007669"/>
    <property type="project" value="InterPro"/>
</dbReference>
<evidence type="ECO:0000256" key="2">
    <source>
        <dbReference type="SAM" id="Phobius"/>
    </source>
</evidence>
<sequence>MLARLGQREWALIAIALTLVVALLWYFLLIVPMRQETDSVRQEINALIPERDKGRQAQRALPELRATIVELQAERQAFLRALPKEERLSQVLNEILTEALRSGVTVRSFTRSPTSAPVPEVRAVNLALSLEAPFPETYAYLKRLEGLSRFSSLSGLNLSVQGQDSNPLLSTSLTLTLYMLAKDLGQSEGNPQRQETPPSPTTGQQGGSR</sequence>
<dbReference type="InterPro" id="IPR007445">
    <property type="entry name" value="PilO"/>
</dbReference>
<dbReference type="GO" id="GO:0043107">
    <property type="term" value="P:type IV pilus-dependent motility"/>
    <property type="evidence" value="ECO:0007669"/>
    <property type="project" value="InterPro"/>
</dbReference>
<feature type="compositionally biased region" description="Polar residues" evidence="1">
    <location>
        <begin position="187"/>
        <end position="196"/>
    </location>
</feature>
<gene>
    <name evidence="3" type="ORF">ENT80_01045</name>
</gene>
<organism evidence="3">
    <name type="scientific">Thermus tengchongensis</name>
    <dbReference type="NCBI Taxonomy" id="1214928"/>
    <lineage>
        <taxon>Bacteria</taxon>
        <taxon>Thermotogati</taxon>
        <taxon>Deinococcota</taxon>
        <taxon>Deinococci</taxon>
        <taxon>Thermales</taxon>
        <taxon>Thermaceae</taxon>
        <taxon>Thermus</taxon>
    </lineage>
</organism>
<feature type="region of interest" description="Disordered" evidence="1">
    <location>
        <begin position="184"/>
        <end position="209"/>
    </location>
</feature>
<reference evidence="3" key="1">
    <citation type="journal article" date="2020" name="mSystems">
        <title>Genome- and Community-Level Interaction Insights into Carbon Utilization and Element Cycling Functions of Hydrothermarchaeota in Hydrothermal Sediment.</title>
        <authorList>
            <person name="Zhou Z."/>
            <person name="Liu Y."/>
            <person name="Xu W."/>
            <person name="Pan J."/>
            <person name="Luo Z.H."/>
            <person name="Li M."/>
        </authorList>
    </citation>
    <scope>NUCLEOTIDE SEQUENCE [LARGE SCALE GENOMIC DNA]</scope>
    <source>
        <strain evidence="3">SpSt-611</strain>
    </source>
</reference>
<comment type="caution">
    <text evidence="3">The sequence shown here is derived from an EMBL/GenBank/DDBJ whole genome shotgun (WGS) entry which is preliminary data.</text>
</comment>
<dbReference type="Gene3D" id="3.30.70.60">
    <property type="match status" value="1"/>
</dbReference>
<keyword evidence="2" id="KW-0812">Transmembrane</keyword>